<evidence type="ECO:0000256" key="2">
    <source>
        <dbReference type="ARBA" id="ARBA00010059"/>
    </source>
</evidence>
<sequence length="617" mass="67314">MSDPVDKFYKSIVEDVVQSSRELFIDEGIDETVLTEMKAAWLKKIQDSKVFEFSKVNRTNADVNGYGIISPVCSNNNSELFVPSIHLARPRIRGPRSSCTTATIALPYGLYNQQIRDLNNAGISLQHNGNGHFLAILPPEQHLLQPLSTAWTSENSGLGSHSVKDNNKPTSRCFPLNLNLPSIHQNGSSPSKLHGPATKTHLPLRVAVISESTTPTTVSSSLSSATGQVSSTRVVHTNVNSVKDLNNCDNTNANDPVGQLSTNESELLGDAGPNNRTRCSISEKNDSNSVQQVQKSLITTHTETNKANSEFLTPQVSSSTQSCHGGNMEQNYFCSSNQPNRLPVSSLSHQDNFTGYSTVKPLPPFYHESRTSVDNTPSTLEDFLEDISGPLSQNYQSYVPDEKHPKFPPADTTTSNNNNKPTLLNDSLGQTPIMSVASSSDNSCKGSGLRKICQLSEEDMKTIEEILQMDGTNDTEIEDLAGHNLGNGTNMSPVRVKSKSLNMSCQFDGENTGSISSSDNNTSKDEESSSESESSSISDEIDEEIVDIGIESDPLNTADDDSDADICAMFESENVIVCQFVKISRIKNKWKFQLKDGILNLFGRDLLFSKAVGDAEW</sequence>
<evidence type="ECO:0000256" key="1">
    <source>
        <dbReference type="ARBA" id="ARBA00004123"/>
    </source>
</evidence>
<protein>
    <recommendedName>
        <fullName evidence="7">Transcription initiation factor IIA subunit 1</fullName>
    </recommendedName>
</protein>
<feature type="compositionally biased region" description="Polar residues" evidence="5">
    <location>
        <begin position="411"/>
        <end position="422"/>
    </location>
</feature>
<comment type="similarity">
    <text evidence="2">Belongs to the TFIIA subunit 1 family.</text>
</comment>
<dbReference type="GO" id="GO:0006367">
    <property type="term" value="P:transcription initiation at RNA polymerase II promoter"/>
    <property type="evidence" value="ECO:0007669"/>
    <property type="project" value="InterPro"/>
</dbReference>
<accession>A0A0L8H8K8</accession>
<comment type="subcellular location">
    <subcellularLocation>
        <location evidence="1">Nucleus</location>
    </subcellularLocation>
</comment>
<organism evidence="6">
    <name type="scientific">Octopus bimaculoides</name>
    <name type="common">California two-spotted octopus</name>
    <dbReference type="NCBI Taxonomy" id="37653"/>
    <lineage>
        <taxon>Eukaryota</taxon>
        <taxon>Metazoa</taxon>
        <taxon>Spiralia</taxon>
        <taxon>Lophotrochozoa</taxon>
        <taxon>Mollusca</taxon>
        <taxon>Cephalopoda</taxon>
        <taxon>Coleoidea</taxon>
        <taxon>Octopodiformes</taxon>
        <taxon>Octopoda</taxon>
        <taxon>Incirrata</taxon>
        <taxon>Octopodidae</taxon>
        <taxon>Octopus</taxon>
    </lineage>
</organism>
<dbReference type="AlphaFoldDB" id="A0A0L8H8K8"/>
<evidence type="ECO:0000256" key="3">
    <source>
        <dbReference type="ARBA" id="ARBA00023163"/>
    </source>
</evidence>
<dbReference type="OrthoDB" id="6275927at2759"/>
<dbReference type="PANTHER" id="PTHR12694:SF9">
    <property type="entry name" value="TFIIA-ALPHA AND BETA-LIKE FACTOR"/>
    <property type="match status" value="1"/>
</dbReference>
<keyword evidence="3" id="KW-0804">Transcription</keyword>
<evidence type="ECO:0000256" key="5">
    <source>
        <dbReference type="SAM" id="MobiDB-lite"/>
    </source>
</evidence>
<dbReference type="STRING" id="37653.A0A0L8H8K8"/>
<reference evidence="6" key="1">
    <citation type="submission" date="2015-07" db="EMBL/GenBank/DDBJ databases">
        <title>MeaNS - Measles Nucleotide Surveillance Program.</title>
        <authorList>
            <person name="Tran T."/>
            <person name="Druce J."/>
        </authorList>
    </citation>
    <scope>NUCLEOTIDE SEQUENCE</scope>
    <source>
        <strain evidence="6">UCB-OBI-ISO-001</strain>
        <tissue evidence="6">Gonad</tissue>
    </source>
</reference>
<dbReference type="InterPro" id="IPR004855">
    <property type="entry name" value="TFIIA_asu/bsu"/>
</dbReference>
<dbReference type="Gene3D" id="1.10.287.100">
    <property type="match status" value="1"/>
</dbReference>
<dbReference type="SUPFAM" id="SSF47396">
    <property type="entry name" value="Transcription factor IIA (TFIIA), alpha-helical domain"/>
    <property type="match status" value="1"/>
</dbReference>
<gene>
    <name evidence="6" type="ORF">OCBIM_22020349mg</name>
</gene>
<evidence type="ECO:0008006" key="7">
    <source>
        <dbReference type="Google" id="ProtNLM"/>
    </source>
</evidence>
<evidence type="ECO:0000256" key="4">
    <source>
        <dbReference type="ARBA" id="ARBA00023242"/>
    </source>
</evidence>
<dbReference type="CDD" id="cd07976">
    <property type="entry name" value="TFIIA_alpha_beta_like"/>
    <property type="match status" value="1"/>
</dbReference>
<proteinExistence type="inferred from homology"/>
<feature type="region of interest" description="Disordered" evidence="5">
    <location>
        <begin position="507"/>
        <end position="540"/>
    </location>
</feature>
<dbReference type="Pfam" id="PF03153">
    <property type="entry name" value="TFIIA"/>
    <property type="match status" value="1"/>
</dbReference>
<name>A0A0L8H8K8_OCTBM</name>
<dbReference type="InterPro" id="IPR009088">
    <property type="entry name" value="TFIIA_b-brl"/>
</dbReference>
<dbReference type="SMART" id="SM01371">
    <property type="entry name" value="TFIIA"/>
    <property type="match status" value="1"/>
</dbReference>
<dbReference type="SUPFAM" id="SSF50784">
    <property type="entry name" value="Transcription factor IIA (TFIIA), beta-barrel domain"/>
    <property type="match status" value="1"/>
</dbReference>
<dbReference type="GO" id="GO:0005672">
    <property type="term" value="C:transcription factor TFIIA complex"/>
    <property type="evidence" value="ECO:0007669"/>
    <property type="project" value="InterPro"/>
</dbReference>
<dbReference type="EMBL" id="KQ418899">
    <property type="protein sequence ID" value="KOF85429.1"/>
    <property type="molecule type" value="Genomic_DNA"/>
</dbReference>
<feature type="region of interest" description="Disordered" evidence="5">
    <location>
        <begin position="397"/>
        <end position="422"/>
    </location>
</feature>
<dbReference type="PANTHER" id="PTHR12694">
    <property type="entry name" value="TRANSCRIPTION INITIATION FACTOR IIA SUBUNIT 1"/>
    <property type="match status" value="1"/>
</dbReference>
<evidence type="ECO:0000313" key="6">
    <source>
        <dbReference type="EMBL" id="KOF85429.1"/>
    </source>
</evidence>
<keyword evidence="4" id="KW-0539">Nucleus</keyword>
<dbReference type="Gene3D" id="2.30.18.10">
    <property type="entry name" value="Transcription factor IIA (TFIIA), beta-barrel domain"/>
    <property type="match status" value="1"/>
</dbReference>